<dbReference type="EMBL" id="CAJOBP010085002">
    <property type="protein sequence ID" value="CAF4927423.1"/>
    <property type="molecule type" value="Genomic_DNA"/>
</dbReference>
<evidence type="ECO:0000256" key="5">
    <source>
        <dbReference type="SAM" id="Phobius"/>
    </source>
</evidence>
<accession>A0A821WJZ7</accession>
<dbReference type="InterPro" id="IPR005821">
    <property type="entry name" value="Ion_trans_dom"/>
</dbReference>
<dbReference type="Proteomes" id="UP000663873">
    <property type="component" value="Unassembled WGS sequence"/>
</dbReference>
<evidence type="ECO:0000256" key="2">
    <source>
        <dbReference type="ARBA" id="ARBA00022692"/>
    </source>
</evidence>
<dbReference type="PANTHER" id="PTHR10037">
    <property type="entry name" value="VOLTAGE-GATED CATION CHANNEL CALCIUM AND SODIUM"/>
    <property type="match status" value="1"/>
</dbReference>
<keyword evidence="9" id="KW-1185">Reference proteome</keyword>
<feature type="non-terminal residue" evidence="8">
    <location>
        <position position="1"/>
    </location>
</feature>
<dbReference type="SUPFAM" id="SSF81324">
    <property type="entry name" value="Voltage-gated potassium channels"/>
    <property type="match status" value="1"/>
</dbReference>
<comment type="caution">
    <text evidence="8">The sequence shown here is derived from an EMBL/GenBank/DDBJ whole genome shotgun (WGS) entry which is preliminary data.</text>
</comment>
<protein>
    <recommendedName>
        <fullName evidence="6">Ion transport domain-containing protein</fullName>
    </recommendedName>
</protein>
<dbReference type="GO" id="GO:0019228">
    <property type="term" value="P:neuronal action potential"/>
    <property type="evidence" value="ECO:0007669"/>
    <property type="project" value="TreeGrafter"/>
</dbReference>
<evidence type="ECO:0000259" key="6">
    <source>
        <dbReference type="Pfam" id="PF00520"/>
    </source>
</evidence>
<reference evidence="8" key="1">
    <citation type="submission" date="2021-02" db="EMBL/GenBank/DDBJ databases">
        <authorList>
            <person name="Nowell W R."/>
        </authorList>
    </citation>
    <scope>NUCLEOTIDE SEQUENCE</scope>
</reference>
<evidence type="ECO:0000256" key="4">
    <source>
        <dbReference type="ARBA" id="ARBA00023136"/>
    </source>
</evidence>
<sequence>MAKFFVNPTLLRVVRVARVGRILRLVKGAKGIRTLLFALAVSMPALFNIGLLLF</sequence>
<feature type="domain" description="Ion transport" evidence="6">
    <location>
        <begin position="7"/>
        <end position="54"/>
    </location>
</feature>
<keyword evidence="3 5" id="KW-1133">Transmembrane helix</keyword>
<dbReference type="GO" id="GO:0001518">
    <property type="term" value="C:voltage-gated sodium channel complex"/>
    <property type="evidence" value="ECO:0007669"/>
    <property type="project" value="TreeGrafter"/>
</dbReference>
<evidence type="ECO:0000313" key="7">
    <source>
        <dbReference type="EMBL" id="CAF4904551.1"/>
    </source>
</evidence>
<dbReference type="InterPro" id="IPR043203">
    <property type="entry name" value="VGCC_Ca_Na"/>
</dbReference>
<keyword evidence="2 5" id="KW-0812">Transmembrane</keyword>
<proteinExistence type="predicted"/>
<dbReference type="PANTHER" id="PTHR10037:SF288">
    <property type="entry name" value="SODIUM CHANNEL PROTEIN PARA"/>
    <property type="match status" value="1"/>
</dbReference>
<dbReference type="GO" id="GO:0086010">
    <property type="term" value="P:membrane depolarization during action potential"/>
    <property type="evidence" value="ECO:0007669"/>
    <property type="project" value="TreeGrafter"/>
</dbReference>
<evidence type="ECO:0000256" key="3">
    <source>
        <dbReference type="ARBA" id="ARBA00022989"/>
    </source>
</evidence>
<dbReference type="Pfam" id="PF00520">
    <property type="entry name" value="Ion_trans"/>
    <property type="match status" value="1"/>
</dbReference>
<dbReference type="AlphaFoldDB" id="A0A821WJZ7"/>
<dbReference type="Gene3D" id="1.10.287.930">
    <property type="entry name" value="Mammalian shaker kv1.2 potassium channel- beta subunit complex"/>
    <property type="match status" value="1"/>
</dbReference>
<keyword evidence="4 5" id="KW-0472">Membrane</keyword>
<name>A0A821WJZ7_9BILA</name>
<comment type="subcellular location">
    <subcellularLocation>
        <location evidence="1">Membrane</location>
        <topology evidence="1">Multi-pass membrane protein</topology>
    </subcellularLocation>
</comment>
<gene>
    <name evidence="7" type="ORF">UJA718_LOCUS45683</name>
    <name evidence="8" type="ORF">UJA718_LOCUS46710</name>
</gene>
<feature type="transmembrane region" description="Helical" evidence="5">
    <location>
        <begin position="34"/>
        <end position="53"/>
    </location>
</feature>
<organism evidence="8 9">
    <name type="scientific">Rotaria socialis</name>
    <dbReference type="NCBI Taxonomy" id="392032"/>
    <lineage>
        <taxon>Eukaryota</taxon>
        <taxon>Metazoa</taxon>
        <taxon>Spiralia</taxon>
        <taxon>Gnathifera</taxon>
        <taxon>Rotifera</taxon>
        <taxon>Eurotatoria</taxon>
        <taxon>Bdelloidea</taxon>
        <taxon>Philodinida</taxon>
        <taxon>Philodinidae</taxon>
        <taxon>Rotaria</taxon>
    </lineage>
</organism>
<dbReference type="GO" id="GO:0005248">
    <property type="term" value="F:voltage-gated sodium channel activity"/>
    <property type="evidence" value="ECO:0007669"/>
    <property type="project" value="TreeGrafter"/>
</dbReference>
<evidence type="ECO:0000313" key="9">
    <source>
        <dbReference type="Proteomes" id="UP000663873"/>
    </source>
</evidence>
<evidence type="ECO:0000256" key="1">
    <source>
        <dbReference type="ARBA" id="ARBA00004141"/>
    </source>
</evidence>
<evidence type="ECO:0000313" key="8">
    <source>
        <dbReference type="EMBL" id="CAF4927423.1"/>
    </source>
</evidence>
<dbReference type="EMBL" id="CAJOBP010077827">
    <property type="protein sequence ID" value="CAF4904551.1"/>
    <property type="molecule type" value="Genomic_DNA"/>
</dbReference>